<dbReference type="CDD" id="cd00438">
    <property type="entry name" value="cupin_RmlC"/>
    <property type="match status" value="1"/>
</dbReference>
<dbReference type="InterPro" id="IPR000888">
    <property type="entry name" value="RmlC-like"/>
</dbReference>
<evidence type="ECO:0000256" key="6">
    <source>
        <dbReference type="PIRSR" id="PIRSR600888-3"/>
    </source>
</evidence>
<keyword evidence="7 8" id="KW-0413">Isomerase</keyword>
<feature type="site" description="Participates in a stacking interaction with the thymidine ring of dTDP-4-oxo-6-deoxyglucose" evidence="6">
    <location>
        <position position="138"/>
    </location>
</feature>
<evidence type="ECO:0000256" key="5">
    <source>
        <dbReference type="PIRSR" id="PIRSR600888-1"/>
    </source>
</evidence>
<dbReference type="EC" id="5.1.3.13" evidence="3 7"/>
<comment type="function">
    <text evidence="2 7">Catalyzes the epimerization of the C3' and C5'positions of dTDP-6-deoxy-D-xylo-4-hexulose, forming dTDP-6-deoxy-L-lyxo-4-hexulose.</text>
</comment>
<feature type="active site" description="Proton donor" evidence="5">
    <location>
        <position position="132"/>
    </location>
</feature>
<gene>
    <name evidence="8" type="primary">rfbC</name>
    <name evidence="8" type="ORF">JF547_12750</name>
</gene>
<dbReference type="InterPro" id="IPR011051">
    <property type="entry name" value="RmlC_Cupin_sf"/>
</dbReference>
<dbReference type="UniPathway" id="UPA00124"/>
<dbReference type="SUPFAM" id="SSF51182">
    <property type="entry name" value="RmlC-like cupins"/>
    <property type="match status" value="1"/>
</dbReference>
<dbReference type="GO" id="GO:0008830">
    <property type="term" value="F:dTDP-4-dehydrorhamnose 3,5-epimerase activity"/>
    <property type="evidence" value="ECO:0007669"/>
    <property type="project" value="UniProtKB-UniRule"/>
</dbReference>
<dbReference type="AlphaFoldDB" id="A0A8I1M8I3"/>
<name>A0A8I1M8I3_9PROT</name>
<protein>
    <recommendedName>
        <fullName evidence="4 7">dTDP-4-dehydrorhamnose 3,5-epimerase</fullName>
        <ecNumber evidence="3 7">5.1.3.13</ecNumber>
    </recommendedName>
    <alternativeName>
        <fullName evidence="7">Thymidine diphospho-4-keto-rhamnose 3,5-epimerase</fullName>
    </alternativeName>
</protein>
<evidence type="ECO:0000313" key="8">
    <source>
        <dbReference type="EMBL" id="MBN8197330.1"/>
    </source>
</evidence>
<evidence type="ECO:0000256" key="7">
    <source>
        <dbReference type="RuleBase" id="RU364069"/>
    </source>
</evidence>
<dbReference type="NCBIfam" id="TIGR01221">
    <property type="entry name" value="rmlC"/>
    <property type="match status" value="1"/>
</dbReference>
<evidence type="ECO:0000313" key="9">
    <source>
        <dbReference type="Proteomes" id="UP000664405"/>
    </source>
</evidence>
<comment type="catalytic activity">
    <reaction evidence="1 7">
        <text>dTDP-4-dehydro-6-deoxy-alpha-D-glucose = dTDP-4-dehydro-beta-L-rhamnose</text>
        <dbReference type="Rhea" id="RHEA:16969"/>
        <dbReference type="ChEBI" id="CHEBI:57649"/>
        <dbReference type="ChEBI" id="CHEBI:62830"/>
        <dbReference type="EC" id="5.1.3.13"/>
    </reaction>
</comment>
<comment type="pathway">
    <text evidence="7">Carbohydrate biosynthesis; dTDP-L-rhamnose biosynthesis.</text>
</comment>
<reference evidence="8" key="1">
    <citation type="submission" date="2020-12" db="EMBL/GenBank/DDBJ databases">
        <title>Oil enriched cultivation method for isolating marine PHA-producing bacteria.</title>
        <authorList>
            <person name="Zheng W."/>
            <person name="Yu S."/>
            <person name="Huang Y."/>
        </authorList>
    </citation>
    <scope>NUCLEOTIDE SEQUENCE</scope>
    <source>
        <strain evidence="8">SY-2-3</strain>
    </source>
</reference>
<dbReference type="RefSeq" id="WP_206927625.1">
    <property type="nucleotide sequence ID" value="NZ_JAEKJW010000002.1"/>
</dbReference>
<proteinExistence type="inferred from homology"/>
<accession>A0A8I1M8I3</accession>
<evidence type="ECO:0000256" key="2">
    <source>
        <dbReference type="ARBA" id="ARBA00001997"/>
    </source>
</evidence>
<sequence length="185" mass="21119">MKIKTLEIPDVKVLYPAKFDDDRGFFSEIYNKSTYEKIGIQEEFVQDNHSLSRAVGVIRGLHYQCSPFAQAKLVRVVRGTILDVAVDIRKNSETFGRWVSAEISAQAWNQIYIPKGFAHGFVTLEENTEVNYKVSARYAPELEKSIAWNDPALKIEWRISEGAVTLSDKDRQPMSFAAYCQCPDF</sequence>
<organism evidence="8 9">
    <name type="scientific">Thalassospira povalilytica</name>
    <dbReference type="NCBI Taxonomy" id="732237"/>
    <lineage>
        <taxon>Bacteria</taxon>
        <taxon>Pseudomonadati</taxon>
        <taxon>Pseudomonadota</taxon>
        <taxon>Alphaproteobacteria</taxon>
        <taxon>Rhodospirillales</taxon>
        <taxon>Thalassospiraceae</taxon>
        <taxon>Thalassospira</taxon>
    </lineage>
</organism>
<dbReference type="EMBL" id="JAEKJW010000002">
    <property type="protein sequence ID" value="MBN8197330.1"/>
    <property type="molecule type" value="Genomic_DNA"/>
</dbReference>
<comment type="similarity">
    <text evidence="7">Belongs to the dTDP-4-dehydrorhamnose 3,5-epimerase family.</text>
</comment>
<comment type="caution">
    <text evidence="8">The sequence shown here is derived from an EMBL/GenBank/DDBJ whole genome shotgun (WGS) entry which is preliminary data.</text>
</comment>
<feature type="active site" description="Proton acceptor" evidence="5">
    <location>
        <position position="62"/>
    </location>
</feature>
<dbReference type="Pfam" id="PF00908">
    <property type="entry name" value="dTDP_sugar_isom"/>
    <property type="match status" value="1"/>
</dbReference>
<dbReference type="GO" id="GO:0000271">
    <property type="term" value="P:polysaccharide biosynthetic process"/>
    <property type="evidence" value="ECO:0007669"/>
    <property type="project" value="TreeGrafter"/>
</dbReference>
<dbReference type="PANTHER" id="PTHR21047">
    <property type="entry name" value="DTDP-6-DEOXY-D-GLUCOSE-3,5 EPIMERASE"/>
    <property type="match status" value="1"/>
</dbReference>
<dbReference type="Gene3D" id="2.60.120.10">
    <property type="entry name" value="Jelly Rolls"/>
    <property type="match status" value="1"/>
</dbReference>
<dbReference type="GO" id="GO:0019305">
    <property type="term" value="P:dTDP-rhamnose biosynthetic process"/>
    <property type="evidence" value="ECO:0007669"/>
    <property type="project" value="UniProtKB-UniRule"/>
</dbReference>
<dbReference type="Proteomes" id="UP000664405">
    <property type="component" value="Unassembled WGS sequence"/>
</dbReference>
<dbReference type="InterPro" id="IPR014710">
    <property type="entry name" value="RmlC-like_jellyroll"/>
</dbReference>
<evidence type="ECO:0000256" key="3">
    <source>
        <dbReference type="ARBA" id="ARBA00012098"/>
    </source>
</evidence>
<dbReference type="GO" id="GO:0005829">
    <property type="term" value="C:cytosol"/>
    <property type="evidence" value="ECO:0007669"/>
    <property type="project" value="TreeGrafter"/>
</dbReference>
<dbReference type="PANTHER" id="PTHR21047:SF2">
    <property type="entry name" value="THYMIDINE DIPHOSPHO-4-KETO-RHAMNOSE 3,5-EPIMERASE"/>
    <property type="match status" value="1"/>
</dbReference>
<evidence type="ECO:0000256" key="4">
    <source>
        <dbReference type="ARBA" id="ARBA00019595"/>
    </source>
</evidence>
<comment type="subunit">
    <text evidence="7">Homodimer.</text>
</comment>
<evidence type="ECO:0000256" key="1">
    <source>
        <dbReference type="ARBA" id="ARBA00001298"/>
    </source>
</evidence>